<proteinExistence type="predicted"/>
<dbReference type="Proteomes" id="UP000019027">
    <property type="component" value="Chromosome"/>
</dbReference>
<dbReference type="SMART" id="SM00195">
    <property type="entry name" value="DSPc"/>
    <property type="match status" value="1"/>
</dbReference>
<protein>
    <submittedName>
        <fullName evidence="5">Protein tyrosine/serine/threonine phosphatase</fullName>
    </submittedName>
</protein>
<sequence length="164" mass="18864">MSEIIKLGVTMVVPKFITDKVAFSPMPYPEDIPELVKEFQAVVVLTYEYELPYNLEDWKKHGVEVLYSPIEDFSAPTLDQLIEIVKWIDEKVKESKKVLIHCFGGSGRSGTIAVAYLMYSQGLSLRDALIKVRSLKPSAVETWSQMDILRKFERYLKETLRTKT</sequence>
<dbReference type="Gene3D" id="3.90.190.10">
    <property type="entry name" value="Protein tyrosine phosphatase superfamily"/>
    <property type="match status" value="1"/>
</dbReference>
<gene>
    <name evidence="5" type="ORF">TES1_1293</name>
</gene>
<dbReference type="InterPro" id="IPR000387">
    <property type="entry name" value="Tyr_Pase_dom"/>
</dbReference>
<evidence type="ECO:0000259" key="4">
    <source>
        <dbReference type="PROSITE" id="PS50056"/>
    </source>
</evidence>
<evidence type="ECO:0000256" key="1">
    <source>
        <dbReference type="ARBA" id="ARBA00022801"/>
    </source>
</evidence>
<dbReference type="Pfam" id="PF00782">
    <property type="entry name" value="DSPc"/>
    <property type="match status" value="1"/>
</dbReference>
<dbReference type="InterPro" id="IPR020422">
    <property type="entry name" value="TYR_PHOSPHATASE_DUAL_dom"/>
</dbReference>
<dbReference type="InterPro" id="IPR029021">
    <property type="entry name" value="Prot-tyrosine_phosphatase-like"/>
</dbReference>
<feature type="domain" description="Tyrosine specific protein phosphatases" evidence="4">
    <location>
        <begin position="79"/>
        <end position="147"/>
    </location>
</feature>
<dbReference type="HOGENOM" id="CLU_047330_4_1_2"/>
<dbReference type="FunFam" id="3.90.190.10:FF:000157">
    <property type="entry name" value="Protein-tyrosine phosphatase"/>
    <property type="match status" value="1"/>
</dbReference>
<dbReference type="InterPro" id="IPR016130">
    <property type="entry name" value="Tyr_Pase_AS"/>
</dbReference>
<dbReference type="InterPro" id="IPR003595">
    <property type="entry name" value="Tyr_Pase_cat"/>
</dbReference>
<keyword evidence="1" id="KW-0378">Hydrolase</keyword>
<dbReference type="PANTHER" id="PTHR23339">
    <property type="entry name" value="TYROSINE SPECIFIC PROTEIN PHOSPHATASE AND DUAL SPECIFICITY PROTEIN PHOSPHATASE"/>
    <property type="match status" value="1"/>
</dbReference>
<dbReference type="GO" id="GO:0004721">
    <property type="term" value="F:phosphoprotein phosphatase activity"/>
    <property type="evidence" value="ECO:0007669"/>
    <property type="project" value="UniProtKB-KW"/>
</dbReference>
<evidence type="ECO:0000256" key="2">
    <source>
        <dbReference type="ARBA" id="ARBA00022912"/>
    </source>
</evidence>
<dbReference type="STRING" id="582419.TES1_1293"/>
<feature type="domain" description="Tyrosine-protein phosphatase" evidence="3">
    <location>
        <begin position="13"/>
        <end position="158"/>
    </location>
</feature>
<accession>W0I8C6</accession>
<name>W0I8C6_9EURY</name>
<reference evidence="5 6" key="1">
    <citation type="journal article" date="2014" name="Int. J. Syst. Evol. Microbiol.">
        <title>Thermococcus paralvinellae sp. nov. and Thermococcus cleftensis sp. nov. of hyperthermophilic heterotrophs from deep-sea hydrothermal vents.</title>
        <authorList>
            <person name="Hensley S.A."/>
            <person name="Jung J.H."/>
            <person name="Park C.S."/>
            <person name="Holden J.F."/>
        </authorList>
    </citation>
    <scope>NUCLEOTIDE SEQUENCE [LARGE SCALE GENOMIC DNA]</scope>
    <source>
        <strain evidence="5 6">ES1</strain>
    </source>
</reference>
<dbReference type="InterPro" id="IPR000340">
    <property type="entry name" value="Dual-sp_phosphatase_cat-dom"/>
</dbReference>
<evidence type="ECO:0000313" key="5">
    <source>
        <dbReference type="EMBL" id="AHF80673.1"/>
    </source>
</evidence>
<dbReference type="AlphaFoldDB" id="W0I8C6"/>
<dbReference type="InterPro" id="IPR050561">
    <property type="entry name" value="PTP"/>
</dbReference>
<dbReference type="PROSITE" id="PS50056">
    <property type="entry name" value="TYR_PHOSPHATASE_2"/>
    <property type="match status" value="1"/>
</dbReference>
<dbReference type="KEGG" id="ths:TES1_1293"/>
<dbReference type="PROSITE" id="PS50054">
    <property type="entry name" value="TYR_PHOSPHATASE_DUAL"/>
    <property type="match status" value="1"/>
</dbReference>
<dbReference type="SMART" id="SM00404">
    <property type="entry name" value="PTPc_motif"/>
    <property type="match status" value="1"/>
</dbReference>
<evidence type="ECO:0000259" key="3">
    <source>
        <dbReference type="PROSITE" id="PS50054"/>
    </source>
</evidence>
<dbReference type="EMBL" id="CP006965">
    <property type="protein sequence ID" value="AHF80673.1"/>
    <property type="molecule type" value="Genomic_DNA"/>
</dbReference>
<dbReference type="SUPFAM" id="SSF52799">
    <property type="entry name" value="(Phosphotyrosine protein) phosphatases II"/>
    <property type="match status" value="1"/>
</dbReference>
<keyword evidence="6" id="KW-1185">Reference proteome</keyword>
<keyword evidence="2" id="KW-0904">Protein phosphatase</keyword>
<evidence type="ECO:0000313" key="6">
    <source>
        <dbReference type="Proteomes" id="UP000019027"/>
    </source>
</evidence>
<organism evidence="5 6">
    <name type="scientific">Thermococcus paralvinellae</name>
    <dbReference type="NCBI Taxonomy" id="582419"/>
    <lineage>
        <taxon>Archaea</taxon>
        <taxon>Methanobacteriati</taxon>
        <taxon>Methanobacteriota</taxon>
        <taxon>Thermococci</taxon>
        <taxon>Thermococcales</taxon>
        <taxon>Thermococcaceae</taxon>
        <taxon>Thermococcus</taxon>
    </lineage>
</organism>
<dbReference type="PROSITE" id="PS00383">
    <property type="entry name" value="TYR_PHOSPHATASE_1"/>
    <property type="match status" value="1"/>
</dbReference>